<feature type="region of interest" description="Disordered" evidence="1">
    <location>
        <begin position="249"/>
        <end position="275"/>
    </location>
</feature>
<accession>A0ABU8S569</accession>
<organism evidence="2 3">
    <name type="scientific">Novosphingobium aquae</name>
    <dbReference type="NCBI Taxonomy" id="3133435"/>
    <lineage>
        <taxon>Bacteria</taxon>
        <taxon>Pseudomonadati</taxon>
        <taxon>Pseudomonadota</taxon>
        <taxon>Alphaproteobacteria</taxon>
        <taxon>Sphingomonadales</taxon>
        <taxon>Sphingomonadaceae</taxon>
        <taxon>Novosphingobium</taxon>
    </lineage>
</organism>
<gene>
    <name evidence="2" type="ORF">WG900_02265</name>
</gene>
<dbReference type="Proteomes" id="UP001379235">
    <property type="component" value="Unassembled WGS sequence"/>
</dbReference>
<dbReference type="EMBL" id="JBBHJY010000001">
    <property type="protein sequence ID" value="MEJ6008736.1"/>
    <property type="molecule type" value="Genomic_DNA"/>
</dbReference>
<comment type="caution">
    <text evidence="2">The sequence shown here is derived from an EMBL/GenBank/DDBJ whole genome shotgun (WGS) entry which is preliminary data.</text>
</comment>
<proteinExistence type="predicted"/>
<sequence>MIDLTGMGILGMKLQRKALIRNAVIAMIVADGVGVYFLQDRLTNPLQDSAAAYEQEALALAASEAANPQVSPAQQPALASRALPKPSFGMDAPVKAETAKAEPVMFEPVKAAAPQAAPAPALAKAPAARSVAAPVAKPVAKVAPVSTLVAKRTITSPRAIAAASTKAPVTLSVTPSSKVAKAKASGPKRTSFTKAFAGISRSAPTLAMHTASGSLQHSGPTITVDFAPDSTVPQVETMETVPLAMASQPEMLTDQAPSFSAPAESASVELPATGE</sequence>
<evidence type="ECO:0000313" key="3">
    <source>
        <dbReference type="Proteomes" id="UP001379235"/>
    </source>
</evidence>
<keyword evidence="3" id="KW-1185">Reference proteome</keyword>
<feature type="compositionally biased region" description="Low complexity" evidence="1">
    <location>
        <begin position="256"/>
        <end position="267"/>
    </location>
</feature>
<reference evidence="2 3" key="1">
    <citation type="submission" date="2024-03" db="EMBL/GenBank/DDBJ databases">
        <authorList>
            <person name="Jo J.-H."/>
        </authorList>
    </citation>
    <scope>NUCLEOTIDE SEQUENCE [LARGE SCALE GENOMIC DNA]</scope>
    <source>
        <strain evidence="2 3">AS3R-12</strain>
    </source>
</reference>
<evidence type="ECO:0000256" key="1">
    <source>
        <dbReference type="SAM" id="MobiDB-lite"/>
    </source>
</evidence>
<evidence type="ECO:0000313" key="2">
    <source>
        <dbReference type="EMBL" id="MEJ6008736.1"/>
    </source>
</evidence>
<dbReference type="RefSeq" id="WP_339964354.1">
    <property type="nucleotide sequence ID" value="NZ_JBBHJY010000001.1"/>
</dbReference>
<name>A0ABU8S569_9SPHN</name>
<protein>
    <submittedName>
        <fullName evidence="2">Uncharacterized protein</fullName>
    </submittedName>
</protein>